<keyword evidence="3" id="KW-1185">Reference proteome</keyword>
<name>A0ABS5LMX5_9BURK</name>
<dbReference type="SUPFAM" id="SSF48613">
    <property type="entry name" value="Heme oxygenase-like"/>
    <property type="match status" value="1"/>
</dbReference>
<dbReference type="InterPro" id="IPR016084">
    <property type="entry name" value="Haem_Oase-like_multi-hlx"/>
</dbReference>
<dbReference type="InterPro" id="IPR016053">
    <property type="entry name" value="Haem_Oase-like"/>
</dbReference>
<dbReference type="GO" id="GO:0016491">
    <property type="term" value="F:oxidoreductase activity"/>
    <property type="evidence" value="ECO:0007669"/>
    <property type="project" value="UniProtKB-KW"/>
</dbReference>
<dbReference type="EMBL" id="JAANES010000001">
    <property type="protein sequence ID" value="MBS3017717.1"/>
    <property type="molecule type" value="Genomic_DNA"/>
</dbReference>
<dbReference type="Pfam" id="PF01126">
    <property type="entry name" value="Heme_oxygenase"/>
    <property type="match status" value="1"/>
</dbReference>
<proteinExistence type="predicted"/>
<evidence type="ECO:0000313" key="3">
    <source>
        <dbReference type="Proteomes" id="UP001647436"/>
    </source>
</evidence>
<evidence type="ECO:0000313" key="2">
    <source>
        <dbReference type="EMBL" id="MBS3017717.1"/>
    </source>
</evidence>
<protein>
    <submittedName>
        <fullName evidence="2">Heme oxygenase PigA</fullName>
        <ecNumber evidence="2">1.14.99.58</ecNumber>
    </submittedName>
</protein>
<dbReference type="Gene3D" id="1.20.910.10">
    <property type="entry name" value="Heme oxygenase-like"/>
    <property type="match status" value="1"/>
</dbReference>
<dbReference type="RefSeq" id="WP_211455786.1">
    <property type="nucleotide sequence ID" value="NZ_JAANES010000001.1"/>
</dbReference>
<accession>A0ABS5LMX5</accession>
<dbReference type="CDD" id="cd19166">
    <property type="entry name" value="HemeO-bac"/>
    <property type="match status" value="1"/>
</dbReference>
<evidence type="ECO:0000256" key="1">
    <source>
        <dbReference type="SAM" id="MobiDB-lite"/>
    </source>
</evidence>
<keyword evidence="2" id="KW-0560">Oxidoreductase</keyword>
<sequence length="204" mass="22057">MNLQTSPLSGARLSQRLKTETAQQHERMHELMERGNPFADRGSYARFVAAQYLFQRDVEHLFQDTAVKAAVPDLEARGRQEASLADLADLGAELPQGALGSEAVGMPEALGWLYVSEGSTLGAAFLFKEARDRLGLSETFGARNLAAYPQGRALAWRAFVASLDAPALDDAAIQDKVIAGANAAYDRFGSLLERYFPQPAAIAA</sequence>
<dbReference type="EC" id="1.14.99.58" evidence="2"/>
<dbReference type="Proteomes" id="UP001647436">
    <property type="component" value="Unassembled WGS sequence"/>
</dbReference>
<gene>
    <name evidence="2" type="primary">pigA</name>
    <name evidence="2" type="ORF">DJFAAGMI_00440</name>
</gene>
<feature type="region of interest" description="Disordered" evidence="1">
    <location>
        <begin position="1"/>
        <end position="22"/>
    </location>
</feature>
<comment type="caution">
    <text evidence="2">The sequence shown here is derived from an EMBL/GenBank/DDBJ whole genome shotgun (WGS) entry which is preliminary data.</text>
</comment>
<reference evidence="2 3" key="1">
    <citation type="submission" date="2020-03" db="EMBL/GenBank/DDBJ databases">
        <title>The role of nitrogen metabolism on polyethylene biodegradation.</title>
        <authorList>
            <person name="Peixoto J."/>
            <person name="Vizzotto C.S."/>
            <person name="Ramos A."/>
            <person name="Alves G."/>
            <person name="Steindorff A."/>
            <person name="Kruger R."/>
        </authorList>
    </citation>
    <scope>NUCLEOTIDE SEQUENCE [LARGE SCALE GENOMIC DNA]</scope>
    <source>
        <strain evidence="2 3">PE63</strain>
    </source>
</reference>
<organism evidence="2 3">
    <name type="scientific">Comamonas brasiliensis</name>
    <dbReference type="NCBI Taxonomy" id="1812482"/>
    <lineage>
        <taxon>Bacteria</taxon>
        <taxon>Pseudomonadati</taxon>
        <taxon>Pseudomonadota</taxon>
        <taxon>Betaproteobacteria</taxon>
        <taxon>Burkholderiales</taxon>
        <taxon>Comamonadaceae</taxon>
        <taxon>Comamonas</taxon>
    </lineage>
</organism>